<dbReference type="PRINTS" id="PR00368">
    <property type="entry name" value="FADPNR"/>
</dbReference>
<dbReference type="AlphaFoldDB" id="A0A1G6SYX6"/>
<dbReference type="PANTHER" id="PTHR22912">
    <property type="entry name" value="DISULFIDE OXIDOREDUCTASE"/>
    <property type="match status" value="1"/>
</dbReference>
<keyword evidence="11 16" id="KW-0676">Redox-active center</keyword>
<dbReference type="EC" id="1.8.1.4" evidence="3 16"/>
<evidence type="ECO:0000313" key="20">
    <source>
        <dbReference type="Proteomes" id="UP000198949"/>
    </source>
</evidence>
<comment type="similarity">
    <text evidence="2 16">Belongs to the class-I pyridine nucleotide-disulfide oxidoreductase family.</text>
</comment>
<evidence type="ECO:0000256" key="13">
    <source>
        <dbReference type="PIRSR" id="PIRSR000350-2"/>
    </source>
</evidence>
<sequence length="462" mass="48686">MSDPNAGYDVVVLGGGSGGYATAFRAAGLGMKVALVEKDKVGGTCLHRGCIPTKALLHAGEVADTTREADQFGILAEFQGVDVKAVNKYKDDVVAKMYKGLQGLFKANKIDVVQGTGKLVGPNAVQVDNGQTLTGAHVVLATGSYSKTLPGLEIDGEKVITSEHALNLTELPRRAIVIGGGVIGVEFASAWKSLGVEVEIVEGLPRLIAAEDADSSKALERAFRKRGIKFHTGKFFEKVVKTDSGVEVHIQGGAVVEGDVVLVAVGRGPVTANLGYEEQGVEIDRGFVLVNENLQTNVPGVYAVGDIVPGVQLAHRGFLQGIHVAEHIAGLNPAPIDEAGIPRVTFTEPEVASMGLNEDKAKEQYGAEKIKTVNYNLAGNGKSNILKTQGFIKLVAVEDGPIVGVHMVGARISEQIGEAELIYNWEGYASDVASLIHMHPTQNEAIGEAAMLLAGKPLHVHD</sequence>
<dbReference type="GO" id="GO:0004148">
    <property type="term" value="F:dihydrolipoyl dehydrogenase (NADH) activity"/>
    <property type="evidence" value="ECO:0007669"/>
    <property type="project" value="UniProtKB-EC"/>
</dbReference>
<accession>A0A1G6SYX6</accession>
<dbReference type="PRINTS" id="PR00411">
    <property type="entry name" value="PNDRDTASEI"/>
</dbReference>
<dbReference type="SUPFAM" id="SSF51905">
    <property type="entry name" value="FAD/NAD(P)-binding domain"/>
    <property type="match status" value="1"/>
</dbReference>
<dbReference type="InterPro" id="IPR012999">
    <property type="entry name" value="Pyr_OxRdtase_I_AS"/>
</dbReference>
<evidence type="ECO:0000259" key="18">
    <source>
        <dbReference type="Pfam" id="PF07992"/>
    </source>
</evidence>
<feature type="binding site" evidence="14">
    <location>
        <begin position="179"/>
        <end position="186"/>
    </location>
    <ligand>
        <name>NAD(+)</name>
        <dbReference type="ChEBI" id="CHEBI:57540"/>
    </ligand>
</feature>
<evidence type="ECO:0000256" key="6">
    <source>
        <dbReference type="ARBA" id="ARBA00022630"/>
    </source>
</evidence>
<dbReference type="OrthoDB" id="9800167at2"/>
<feature type="binding site" evidence="14">
    <location>
        <position position="266"/>
    </location>
    <ligand>
        <name>NAD(+)</name>
        <dbReference type="ChEBI" id="CHEBI:57540"/>
    </ligand>
</feature>
<evidence type="ECO:0000256" key="7">
    <source>
        <dbReference type="ARBA" id="ARBA00022827"/>
    </source>
</evidence>
<evidence type="ECO:0000256" key="9">
    <source>
        <dbReference type="ARBA" id="ARBA00023027"/>
    </source>
</evidence>
<evidence type="ECO:0000259" key="17">
    <source>
        <dbReference type="Pfam" id="PF02852"/>
    </source>
</evidence>
<evidence type="ECO:0000256" key="5">
    <source>
        <dbReference type="ARBA" id="ARBA00022490"/>
    </source>
</evidence>
<evidence type="ECO:0000256" key="4">
    <source>
        <dbReference type="ARBA" id="ARBA00016961"/>
    </source>
</evidence>
<evidence type="ECO:0000256" key="3">
    <source>
        <dbReference type="ARBA" id="ARBA00012608"/>
    </source>
</evidence>
<feature type="binding site" evidence="14">
    <location>
        <position position="54"/>
    </location>
    <ligand>
        <name>FAD</name>
        <dbReference type="ChEBI" id="CHEBI:57692"/>
    </ligand>
</feature>
<dbReference type="EMBL" id="FNAD01000002">
    <property type="protein sequence ID" value="SDD21963.1"/>
    <property type="molecule type" value="Genomic_DNA"/>
</dbReference>
<feature type="domain" description="FAD/NAD(P)-binding" evidence="18">
    <location>
        <begin position="8"/>
        <end position="321"/>
    </location>
</feature>
<comment type="miscellaneous">
    <text evidence="16">The active site is a redox-active disulfide bond.</text>
</comment>
<dbReference type="PANTHER" id="PTHR22912:SF217">
    <property type="entry name" value="DIHYDROLIPOYL DEHYDROGENASE"/>
    <property type="match status" value="1"/>
</dbReference>
<evidence type="ECO:0000256" key="15">
    <source>
        <dbReference type="PIRSR" id="PIRSR000350-4"/>
    </source>
</evidence>
<keyword evidence="7 14" id="KW-0274">FAD</keyword>
<evidence type="ECO:0000256" key="12">
    <source>
        <dbReference type="ARBA" id="ARBA00049187"/>
    </source>
</evidence>
<dbReference type="GO" id="GO:0005737">
    <property type="term" value="C:cytoplasm"/>
    <property type="evidence" value="ECO:0007669"/>
    <property type="project" value="UniProtKB-SubCell"/>
</dbReference>
<feature type="binding site" evidence="14">
    <location>
        <begin position="142"/>
        <end position="144"/>
    </location>
    <ligand>
        <name>FAD</name>
        <dbReference type="ChEBI" id="CHEBI:57692"/>
    </ligand>
</feature>
<keyword evidence="6 16" id="KW-0285">Flavoprotein</keyword>
<feature type="active site" description="Proton acceptor" evidence="13">
    <location>
        <position position="439"/>
    </location>
</feature>
<comment type="cofactor">
    <cofactor evidence="14 16">
        <name>FAD</name>
        <dbReference type="ChEBI" id="CHEBI:57692"/>
    </cofactor>
    <text evidence="14 16">Binds 1 FAD per subunit.</text>
</comment>
<dbReference type="InterPro" id="IPR001100">
    <property type="entry name" value="Pyr_nuc-diS_OxRdtase"/>
</dbReference>
<dbReference type="Proteomes" id="UP000198949">
    <property type="component" value="Unassembled WGS sequence"/>
</dbReference>
<dbReference type="Gene3D" id="3.50.50.60">
    <property type="entry name" value="FAD/NAD(P)-binding domain"/>
    <property type="match status" value="2"/>
</dbReference>
<evidence type="ECO:0000256" key="1">
    <source>
        <dbReference type="ARBA" id="ARBA00004496"/>
    </source>
</evidence>
<name>A0A1G6SYX6_9ACTN</name>
<gene>
    <name evidence="19" type="ORF">SAMN05216270_102378</name>
</gene>
<dbReference type="PROSITE" id="PS00076">
    <property type="entry name" value="PYRIDINE_REDOX_1"/>
    <property type="match status" value="1"/>
</dbReference>
<feature type="domain" description="Pyridine nucleotide-disulphide oxidoreductase dimerisation" evidence="17">
    <location>
        <begin position="341"/>
        <end position="450"/>
    </location>
</feature>
<dbReference type="PIRSF" id="PIRSF000350">
    <property type="entry name" value="Mercury_reductase_MerA"/>
    <property type="match status" value="1"/>
</dbReference>
<dbReference type="GO" id="GO:0006103">
    <property type="term" value="P:2-oxoglutarate metabolic process"/>
    <property type="evidence" value="ECO:0007669"/>
    <property type="project" value="TreeGrafter"/>
</dbReference>
<evidence type="ECO:0000256" key="2">
    <source>
        <dbReference type="ARBA" id="ARBA00007532"/>
    </source>
</evidence>
<dbReference type="NCBIfam" id="TIGR01350">
    <property type="entry name" value="lipoamide_DH"/>
    <property type="match status" value="1"/>
</dbReference>
<dbReference type="SUPFAM" id="SSF55424">
    <property type="entry name" value="FAD/NAD-linked reductases, dimerisation (C-terminal) domain"/>
    <property type="match status" value="1"/>
</dbReference>
<dbReference type="InterPro" id="IPR006258">
    <property type="entry name" value="Lipoamide_DH"/>
</dbReference>
<dbReference type="InterPro" id="IPR050151">
    <property type="entry name" value="Class-I_Pyr_Nuc-Dis_Oxidored"/>
</dbReference>
<evidence type="ECO:0000256" key="11">
    <source>
        <dbReference type="ARBA" id="ARBA00023284"/>
    </source>
</evidence>
<protein>
    <recommendedName>
        <fullName evidence="4 16">Dihydrolipoyl dehydrogenase</fullName>
        <ecNumber evidence="3 16">1.8.1.4</ecNumber>
    </recommendedName>
</protein>
<evidence type="ECO:0000256" key="10">
    <source>
        <dbReference type="ARBA" id="ARBA00023157"/>
    </source>
</evidence>
<dbReference type="InterPro" id="IPR036188">
    <property type="entry name" value="FAD/NAD-bd_sf"/>
</dbReference>
<dbReference type="InterPro" id="IPR016156">
    <property type="entry name" value="FAD/NAD-linked_Rdtase_dimer_sf"/>
</dbReference>
<dbReference type="InterPro" id="IPR004099">
    <property type="entry name" value="Pyr_nucl-diS_OxRdtase_dimer"/>
</dbReference>
<keyword evidence="8 16" id="KW-0560">Oxidoreductase</keyword>
<reference evidence="20" key="1">
    <citation type="submission" date="2016-10" db="EMBL/GenBank/DDBJ databases">
        <authorList>
            <person name="Varghese N."/>
            <person name="Submissions S."/>
        </authorList>
    </citation>
    <scope>NUCLEOTIDE SEQUENCE [LARGE SCALE GENOMIC DNA]</scope>
    <source>
        <strain evidence="20">CGMCC 4.3516</strain>
    </source>
</reference>
<keyword evidence="14" id="KW-0547">Nucleotide-binding</keyword>
<dbReference type="InterPro" id="IPR023753">
    <property type="entry name" value="FAD/NAD-binding_dom"/>
</dbReference>
<dbReference type="Gene3D" id="3.30.390.30">
    <property type="match status" value="1"/>
</dbReference>
<keyword evidence="5" id="KW-0963">Cytoplasm</keyword>
<keyword evidence="10" id="KW-1015">Disulfide bond</keyword>
<evidence type="ECO:0000256" key="16">
    <source>
        <dbReference type="RuleBase" id="RU003692"/>
    </source>
</evidence>
<feature type="binding site" evidence="14">
    <location>
        <position position="117"/>
    </location>
    <ligand>
        <name>FAD</name>
        <dbReference type="ChEBI" id="CHEBI:57692"/>
    </ligand>
</feature>
<keyword evidence="20" id="KW-1185">Reference proteome</keyword>
<dbReference type="STRING" id="58114.SAMN05216270_102378"/>
<evidence type="ECO:0000313" key="19">
    <source>
        <dbReference type="EMBL" id="SDD21963.1"/>
    </source>
</evidence>
<comment type="catalytic activity">
    <reaction evidence="12 16">
        <text>N(6)-[(R)-dihydrolipoyl]-L-lysyl-[protein] + NAD(+) = N(6)-[(R)-lipoyl]-L-lysyl-[protein] + NADH + H(+)</text>
        <dbReference type="Rhea" id="RHEA:15045"/>
        <dbReference type="Rhea" id="RHEA-COMP:10474"/>
        <dbReference type="Rhea" id="RHEA-COMP:10475"/>
        <dbReference type="ChEBI" id="CHEBI:15378"/>
        <dbReference type="ChEBI" id="CHEBI:57540"/>
        <dbReference type="ChEBI" id="CHEBI:57945"/>
        <dbReference type="ChEBI" id="CHEBI:83099"/>
        <dbReference type="ChEBI" id="CHEBI:83100"/>
        <dbReference type="EC" id="1.8.1.4"/>
    </reaction>
</comment>
<keyword evidence="9 14" id="KW-0520">NAD</keyword>
<feature type="disulfide bond" description="Redox-active" evidence="15">
    <location>
        <begin position="45"/>
        <end position="50"/>
    </location>
</feature>
<dbReference type="RefSeq" id="WP_091029795.1">
    <property type="nucleotide sequence ID" value="NZ_FNAD01000002.1"/>
</dbReference>
<proteinExistence type="inferred from homology"/>
<organism evidence="19 20">
    <name type="scientific">Glycomyces harbinensis</name>
    <dbReference type="NCBI Taxonomy" id="58114"/>
    <lineage>
        <taxon>Bacteria</taxon>
        <taxon>Bacillati</taxon>
        <taxon>Actinomycetota</taxon>
        <taxon>Actinomycetes</taxon>
        <taxon>Glycomycetales</taxon>
        <taxon>Glycomycetaceae</taxon>
        <taxon>Glycomyces</taxon>
    </lineage>
</organism>
<feature type="binding site" evidence="14">
    <location>
        <position position="202"/>
    </location>
    <ligand>
        <name>NAD(+)</name>
        <dbReference type="ChEBI" id="CHEBI:57540"/>
    </ligand>
</feature>
<dbReference type="Pfam" id="PF02852">
    <property type="entry name" value="Pyr_redox_dim"/>
    <property type="match status" value="1"/>
</dbReference>
<dbReference type="Pfam" id="PF07992">
    <property type="entry name" value="Pyr_redox_2"/>
    <property type="match status" value="1"/>
</dbReference>
<evidence type="ECO:0000256" key="8">
    <source>
        <dbReference type="ARBA" id="ARBA00023002"/>
    </source>
</evidence>
<comment type="subcellular location">
    <subcellularLocation>
        <location evidence="1">Cytoplasm</location>
    </subcellularLocation>
</comment>
<feature type="binding site" evidence="14">
    <location>
        <position position="306"/>
    </location>
    <ligand>
        <name>FAD</name>
        <dbReference type="ChEBI" id="CHEBI:57692"/>
    </ligand>
</feature>
<evidence type="ECO:0000256" key="14">
    <source>
        <dbReference type="PIRSR" id="PIRSR000350-3"/>
    </source>
</evidence>
<dbReference type="GO" id="GO:0050660">
    <property type="term" value="F:flavin adenine dinucleotide binding"/>
    <property type="evidence" value="ECO:0007669"/>
    <property type="project" value="InterPro"/>
</dbReference>